<dbReference type="GO" id="GO:0006355">
    <property type="term" value="P:regulation of DNA-templated transcription"/>
    <property type="evidence" value="ECO:0007669"/>
    <property type="project" value="InterPro"/>
</dbReference>
<feature type="domain" description="Ribbon-helix-helix protein CopG" evidence="1">
    <location>
        <begin position="5"/>
        <end position="38"/>
    </location>
</feature>
<dbReference type="RefSeq" id="YP_003591087.1">
    <property type="nucleotide sequence ID" value="NC_014099.1"/>
</dbReference>
<dbReference type="CDD" id="cd22231">
    <property type="entry name" value="RHH_NikR_HicB-like"/>
    <property type="match status" value="1"/>
</dbReference>
<evidence type="ECO:0000259" key="1">
    <source>
        <dbReference type="Pfam" id="PF01402"/>
    </source>
</evidence>
<protein>
    <recommendedName>
        <fullName evidence="1">Ribbon-helix-helix protein CopG domain-containing protein</fullName>
    </recommendedName>
</protein>
<dbReference type="Gene3D" id="1.10.1220.10">
    <property type="entry name" value="Met repressor-like"/>
    <property type="match status" value="1"/>
</dbReference>
<dbReference type="KEGG" id="vg:9086723"/>
<sequence length="60" mass="7052">MTMQVITFKIEQDLLELLDKYALKHGLNRSEAIRRCIETVVRNEIKQETVPVAKVEKIRL</sequence>
<dbReference type="InterPro" id="IPR002145">
    <property type="entry name" value="CopG"/>
</dbReference>
<dbReference type="Pfam" id="PF01402">
    <property type="entry name" value="RHH_1"/>
    <property type="match status" value="1"/>
</dbReference>
<reference evidence="2 3" key="1">
    <citation type="journal article" date="2010" name="J. Virol.">
        <title>Familial relationships in hyperthermo- and acidophilic archaeal viruses.</title>
        <authorList>
            <person name="Happonen L.J."/>
            <person name="Redder P."/>
            <person name="Peng X."/>
            <person name="Reigstad L.J."/>
            <person name="Prangishvili D."/>
            <person name="Butcher S.J."/>
        </authorList>
    </citation>
    <scope>NUCLEOTIDE SEQUENCE [LARGE SCALE GENOMIC DNA]</scope>
</reference>
<accession>D5IEY0</accession>
<dbReference type="EMBL" id="GU080336">
    <property type="protein sequence ID" value="ADF27753.1"/>
    <property type="molecule type" value="Genomic_DNA"/>
</dbReference>
<evidence type="ECO:0000313" key="2">
    <source>
        <dbReference type="EMBL" id="ADF27753.1"/>
    </source>
</evidence>
<dbReference type="SUPFAM" id="SSF47598">
    <property type="entry name" value="Ribbon-helix-helix"/>
    <property type="match status" value="1"/>
</dbReference>
<proteinExistence type="predicted"/>
<keyword evidence="3" id="KW-1185">Reference proteome</keyword>
<dbReference type="InterPro" id="IPR013321">
    <property type="entry name" value="Arc_rbn_hlx_hlx"/>
</dbReference>
<dbReference type="OrthoDB" id="28320at10239"/>
<gene>
    <name evidence="2" type="ORF">STIV2_B60</name>
</gene>
<organism evidence="2 3">
    <name type="scientific">Sulfolobus turreted icosahedral virus 2</name>
    <dbReference type="NCBI Taxonomy" id="754004"/>
    <lineage>
        <taxon>Viruses</taxon>
        <taxon>Varidnaviria</taxon>
        <taxon>Abadenavirae</taxon>
        <taxon>Produgelaviricota</taxon>
        <taxon>Belvinaviricetes</taxon>
        <taxon>Belfryvirales</taxon>
        <taxon>Turriviridae</taxon>
        <taxon>Alphaturrivirus</taxon>
        <taxon>Alphaturrivirus hveragerdiense</taxon>
    </lineage>
</organism>
<evidence type="ECO:0000313" key="3">
    <source>
        <dbReference type="Proteomes" id="UP000008240"/>
    </source>
</evidence>
<dbReference type="GeneID" id="9086723"/>
<name>D5IEY0_9VIRU</name>
<dbReference type="InterPro" id="IPR010985">
    <property type="entry name" value="Ribbon_hlx_hlx"/>
</dbReference>
<dbReference type="Proteomes" id="UP000008240">
    <property type="component" value="Segment"/>
</dbReference>